<evidence type="ECO:0000259" key="4">
    <source>
        <dbReference type="Pfam" id="PF05378"/>
    </source>
</evidence>
<reference evidence="5 6" key="1">
    <citation type="submission" date="2016-12" db="EMBL/GenBank/DDBJ databases">
        <authorList>
            <person name="Song W.-J."/>
            <person name="Kurnit D.M."/>
        </authorList>
    </citation>
    <scope>NUCLEOTIDE SEQUENCE [LARGE SCALE GENOMIC DNA]</scope>
    <source>
        <strain evidence="5 6">175</strain>
    </source>
</reference>
<accession>A0A1Y6D0K2</accession>
<organism evidence="5 6">
    <name type="scientific">Methylomagnum ishizawai</name>
    <dbReference type="NCBI Taxonomy" id="1760988"/>
    <lineage>
        <taxon>Bacteria</taxon>
        <taxon>Pseudomonadati</taxon>
        <taxon>Pseudomonadota</taxon>
        <taxon>Gammaproteobacteria</taxon>
        <taxon>Methylococcales</taxon>
        <taxon>Methylococcaceae</taxon>
        <taxon>Methylomagnum</taxon>
    </lineage>
</organism>
<protein>
    <submittedName>
        <fullName evidence="5">5-oxoprolinase (ATP-hydrolysing)</fullName>
    </submittedName>
</protein>
<sequence length="1203" mass="128046">MTTWQFWIDRGGTFTDIVARRPDGALLTHKLLSDHPERYADAALQGIRDILGLAADAPLAGIEAVKMGTTVGTNALLERKGEPTLLAITQGFADALRIGYQNRPDIFALEIRRPAPLYARVLEIEGRHDAEGRELAPLNLDAAERDLRAAYDAGYRALAVVLMHAWRAPDHERALEALARRIGFTQVSLSHQVSPGLRLVGRGDTTVADAYLSPVLRRYVERVGEGLAGGESAPRLLFMQSNGGLVEAGRFQGKDSVLSGPAGGIVGAVATAEAAGFGKIVTFDMGGTSTDVAHYAGELERALETELAGARLRVPILHIHTVAAGGGSILAYDGLSFRVGPESAGANPGPACYRRGGPLCVTDANVRLGKLRPEFFPQVFGPEGNLPLDTASVERGFAGLAEAVRAATGRAVTPEAVAEGFIEVAATHMAAAIKRISVQRGYDLADYALCCFGAAGGQHACRVADRLGISRILLHPLAGVLSAYGMGLADYRVLQERAVVAVLDQALMARLAALLAELESAGRRELAEQAVAPERIQARPRLMLRYEGTETTFPVAFGELAGLKQDFEALHRQRFGFVYPDKRLLVETAVVELVGLNPRPDSGVALPAAGLPPVPIARVPMYSGDRHHDTPVFRREHLAAGTRLIGPVLLIEPTATTVIEPGWCGEITSRGDLILTRAVALAQESTGDAGVDPARLEIFNRQFMSIAEEMGYALQNTAHSVNIKERLDFSCALFDGAGDLVANAPHIPVHLGSMGGSVRALIENHGPELRPGDAWLINSPYHGGTHLPDITVVTPLFDAAGRSILFYLASRGHHADVGGITPGSMPPFSRSIDQEGASSPGLRLVEAGQMREDTVRAWLAAGLYPARNPAQNLADLRAQIAANAKGAEGLRRLIERYSLPTVRAYMGHVQDYAEAAVRRVIERLADGEFAVEMDSGAMIRVAVAIDRERRAARIDFTGTSPQQPDNLNAPAAVCQAAVLYVFRTLVREEIPLNAGCLRPLEIIIPAGSLLNPRPPAAVAAGNVETSQQICDALYGALGVLAASQGGMNNFTFGNARHQYYETICGGAGAGRGFDGADAVQTHMTNSRITDPEVLEWRFPVRLESFAIRRGSGGAGAWRGGDGVVRRIRFLEPMTAAILSGRRYHAPFGLEGGAAGATGRNRVVRQDGTVEALDFRAEVAMAAGDVFVIETPGGGGYGPPDTGP</sequence>
<dbReference type="RefSeq" id="WP_085210184.1">
    <property type="nucleotide sequence ID" value="NZ_FXAM01000001.1"/>
</dbReference>
<proteinExistence type="inferred from homology"/>
<dbReference type="InterPro" id="IPR002821">
    <property type="entry name" value="Hydantoinase_A"/>
</dbReference>
<dbReference type="STRING" id="1760988.SAMN02949497_0812"/>
<evidence type="ECO:0000259" key="3">
    <source>
        <dbReference type="Pfam" id="PF02538"/>
    </source>
</evidence>
<dbReference type="GO" id="GO:0017168">
    <property type="term" value="F:5-oxoprolinase (ATP-hydrolyzing) activity"/>
    <property type="evidence" value="ECO:0007669"/>
    <property type="project" value="TreeGrafter"/>
</dbReference>
<evidence type="ECO:0000313" key="5">
    <source>
        <dbReference type="EMBL" id="SMF93525.1"/>
    </source>
</evidence>
<dbReference type="Pfam" id="PF01968">
    <property type="entry name" value="Hydantoinase_A"/>
    <property type="match status" value="1"/>
</dbReference>
<evidence type="ECO:0000256" key="1">
    <source>
        <dbReference type="ARBA" id="ARBA00010403"/>
    </source>
</evidence>
<keyword evidence="6" id="KW-1185">Reference proteome</keyword>
<dbReference type="GO" id="GO:0006749">
    <property type="term" value="P:glutathione metabolic process"/>
    <property type="evidence" value="ECO:0007669"/>
    <property type="project" value="TreeGrafter"/>
</dbReference>
<dbReference type="OrthoDB" id="9768323at2"/>
<name>A0A1Y6D0K2_9GAMM</name>
<comment type="similarity">
    <text evidence="1">Belongs to the oxoprolinase family.</text>
</comment>
<dbReference type="EMBL" id="FXAM01000001">
    <property type="protein sequence ID" value="SMF93525.1"/>
    <property type="molecule type" value="Genomic_DNA"/>
</dbReference>
<dbReference type="Pfam" id="PF05378">
    <property type="entry name" value="Hydant_A_N"/>
    <property type="match status" value="1"/>
</dbReference>
<evidence type="ECO:0000313" key="6">
    <source>
        <dbReference type="Proteomes" id="UP000192923"/>
    </source>
</evidence>
<feature type="domain" description="Hydantoinase B/oxoprolinase" evidence="3">
    <location>
        <begin position="692"/>
        <end position="1199"/>
    </location>
</feature>
<evidence type="ECO:0000259" key="2">
    <source>
        <dbReference type="Pfam" id="PF01968"/>
    </source>
</evidence>
<dbReference type="AlphaFoldDB" id="A0A1Y6D0K2"/>
<dbReference type="PANTHER" id="PTHR11365:SF23">
    <property type="entry name" value="HYPOTHETICAL 5-OXOPROLINASE (EUROFUNG)-RELATED"/>
    <property type="match status" value="1"/>
</dbReference>
<dbReference type="InterPro" id="IPR045079">
    <property type="entry name" value="Oxoprolinase-like"/>
</dbReference>
<feature type="domain" description="Hydantoinase A/oxoprolinase" evidence="2">
    <location>
        <begin position="202"/>
        <end position="492"/>
    </location>
</feature>
<dbReference type="PANTHER" id="PTHR11365">
    <property type="entry name" value="5-OXOPROLINASE RELATED"/>
    <property type="match status" value="1"/>
</dbReference>
<dbReference type="Pfam" id="PF02538">
    <property type="entry name" value="Hydantoinase_B"/>
    <property type="match status" value="1"/>
</dbReference>
<dbReference type="GO" id="GO:0005829">
    <property type="term" value="C:cytosol"/>
    <property type="evidence" value="ECO:0007669"/>
    <property type="project" value="TreeGrafter"/>
</dbReference>
<dbReference type="InterPro" id="IPR008040">
    <property type="entry name" value="Hydant_A_N"/>
</dbReference>
<dbReference type="InterPro" id="IPR003692">
    <property type="entry name" value="Hydantoinase_B"/>
</dbReference>
<gene>
    <name evidence="5" type="ORF">SAMN02949497_0812</name>
</gene>
<feature type="domain" description="Hydantoinase/oxoprolinase N-terminal" evidence="4">
    <location>
        <begin position="6"/>
        <end position="182"/>
    </location>
</feature>
<dbReference type="Proteomes" id="UP000192923">
    <property type="component" value="Unassembled WGS sequence"/>
</dbReference>